<dbReference type="InterPro" id="IPR053137">
    <property type="entry name" value="NLR-like"/>
</dbReference>
<name>A0ABM9I8C1_9GAMM</name>
<dbReference type="EMBL" id="OX458333">
    <property type="protein sequence ID" value="CAI8955978.1"/>
    <property type="molecule type" value="Genomic_DNA"/>
</dbReference>
<evidence type="ECO:0000313" key="1">
    <source>
        <dbReference type="EMBL" id="CAI8955978.1"/>
    </source>
</evidence>
<dbReference type="SUPFAM" id="SSF48452">
    <property type="entry name" value="TPR-like"/>
    <property type="match status" value="1"/>
</dbReference>
<accession>A0ABM9I8C1</accession>
<protein>
    <submittedName>
        <fullName evidence="1">Tetratricopeptide repeat protein</fullName>
    </submittedName>
</protein>
<dbReference type="Pfam" id="PF13424">
    <property type="entry name" value="TPR_12"/>
    <property type="match status" value="1"/>
</dbReference>
<proteinExistence type="predicted"/>
<dbReference type="Proteomes" id="UP001162030">
    <property type="component" value="Chromosome"/>
</dbReference>
<dbReference type="Gene3D" id="1.25.40.10">
    <property type="entry name" value="Tetratricopeptide repeat domain"/>
    <property type="match status" value="1"/>
</dbReference>
<dbReference type="PANTHER" id="PTHR46082">
    <property type="entry name" value="ATP/GTP-BINDING PROTEIN-RELATED"/>
    <property type="match status" value="1"/>
</dbReference>
<evidence type="ECO:0000313" key="2">
    <source>
        <dbReference type="Proteomes" id="UP001162030"/>
    </source>
</evidence>
<dbReference type="PANTHER" id="PTHR46082:SF6">
    <property type="entry name" value="AAA+ ATPASE DOMAIN-CONTAINING PROTEIN-RELATED"/>
    <property type="match status" value="1"/>
</dbReference>
<keyword evidence="2" id="KW-1185">Reference proteome</keyword>
<reference evidence="1 2" key="1">
    <citation type="submission" date="2023-03" db="EMBL/GenBank/DDBJ databases">
        <authorList>
            <person name="Pearce D."/>
        </authorList>
    </citation>
    <scope>NUCLEOTIDE SEQUENCE [LARGE SCALE GENOMIC DNA]</scope>
    <source>
        <strain evidence="1">Msz</strain>
    </source>
</reference>
<dbReference type="RefSeq" id="WP_026609880.1">
    <property type="nucleotide sequence ID" value="NZ_OX458333.1"/>
</dbReference>
<dbReference type="InterPro" id="IPR011990">
    <property type="entry name" value="TPR-like_helical_dom_sf"/>
</dbReference>
<gene>
    <name evidence="1" type="ORF">MSZNOR_4556</name>
</gene>
<organism evidence="1 2">
    <name type="scientific">Methylocaldum szegediense</name>
    <dbReference type="NCBI Taxonomy" id="73780"/>
    <lineage>
        <taxon>Bacteria</taxon>
        <taxon>Pseudomonadati</taxon>
        <taxon>Pseudomonadota</taxon>
        <taxon>Gammaproteobacteria</taxon>
        <taxon>Methylococcales</taxon>
        <taxon>Methylococcaceae</taxon>
        <taxon>Methylocaldum</taxon>
    </lineage>
</organism>
<sequence>MAYCDIFIGYYRASAAAPASALHRRLSRYFRRERIYLDSRAIHGDNASANSLSDEHVRQSKVILYLITDDKTDTPTTPPCAAADTASRTRLLQDLSGDSGKRFIPILYGGAIVPSEFAMYNAFSLSGVENQLEIAELVHLIREATAESVNRTMVPTSANDAPHVNLIAEPRPLRYADNGLQSEDNDTISLVQREAESLWLAGDFTKARILQEMVLDARWRTLGKEHPETLAALCNLAEMFWALGNLAEAKALHQQVLDVRRYVLGDRHPDTTAAAWNLFLTLNQISDHAAAGHVIQQYLNWLQDSPPDALSPEQQRIRDMIRQLFS</sequence>